<keyword evidence="4" id="KW-1185">Reference proteome</keyword>
<dbReference type="InterPro" id="IPR001680">
    <property type="entry name" value="WD40_rpt"/>
</dbReference>
<dbReference type="Proteomes" id="UP000202259">
    <property type="component" value="Chromosome"/>
</dbReference>
<feature type="repeat" description="WD" evidence="1">
    <location>
        <begin position="202"/>
        <end position="243"/>
    </location>
</feature>
<protein>
    <submittedName>
        <fullName evidence="3">Uncharacterized protein</fullName>
    </submittedName>
</protein>
<dbReference type="Gene3D" id="2.130.10.10">
    <property type="entry name" value="YVTN repeat-like/Quinoprotein amine dehydrogenase"/>
    <property type="match status" value="2"/>
</dbReference>
<dbReference type="SMART" id="SM00320">
    <property type="entry name" value="WD40"/>
    <property type="match status" value="5"/>
</dbReference>
<evidence type="ECO:0000313" key="4">
    <source>
        <dbReference type="Proteomes" id="UP000202259"/>
    </source>
</evidence>
<evidence type="ECO:0000256" key="2">
    <source>
        <dbReference type="SAM" id="SignalP"/>
    </source>
</evidence>
<feature type="chain" id="PRO_5013166365" evidence="2">
    <location>
        <begin position="28"/>
        <end position="331"/>
    </location>
</feature>
<reference evidence="3 4" key="1">
    <citation type="submission" date="2017-08" db="EMBL/GenBank/DDBJ databases">
        <title>Complete genome of Colwellia sp. NB097-1, a psychrophile bacterium ioslated from Bering Sea.</title>
        <authorList>
            <person name="Chen X."/>
        </authorList>
    </citation>
    <scope>NUCLEOTIDE SEQUENCE [LARGE SCALE GENOMIC DNA]</scope>
    <source>
        <strain evidence="3 4">NB097-1</strain>
    </source>
</reference>
<proteinExistence type="predicted"/>
<dbReference type="EMBL" id="CP020465">
    <property type="protein sequence ID" value="ASP49980.1"/>
    <property type="molecule type" value="Genomic_DNA"/>
</dbReference>
<dbReference type="KEGG" id="cber:B5D82_10605"/>
<feature type="signal peptide" evidence="2">
    <location>
        <begin position="1"/>
        <end position="27"/>
    </location>
</feature>
<dbReference type="PANTHER" id="PTHR19879">
    <property type="entry name" value="TRANSCRIPTION INITIATION FACTOR TFIID"/>
    <property type="match status" value="1"/>
</dbReference>
<dbReference type="Pfam" id="PF00400">
    <property type="entry name" value="WD40"/>
    <property type="match status" value="2"/>
</dbReference>
<organism evidence="3 4">
    <name type="scientific">Cognaticolwellia beringensis</name>
    <dbReference type="NCBI Taxonomy" id="1967665"/>
    <lineage>
        <taxon>Bacteria</taxon>
        <taxon>Pseudomonadati</taxon>
        <taxon>Pseudomonadota</taxon>
        <taxon>Gammaproteobacteria</taxon>
        <taxon>Alteromonadales</taxon>
        <taxon>Colwelliaceae</taxon>
        <taxon>Cognaticolwellia</taxon>
    </lineage>
</organism>
<dbReference type="OrthoDB" id="6192037at2"/>
<dbReference type="InterPro" id="IPR011047">
    <property type="entry name" value="Quinoprotein_ADH-like_sf"/>
</dbReference>
<feature type="repeat" description="WD" evidence="1">
    <location>
        <begin position="246"/>
        <end position="287"/>
    </location>
</feature>
<gene>
    <name evidence="3" type="ORF">B5D82_10605</name>
</gene>
<evidence type="ECO:0000256" key="1">
    <source>
        <dbReference type="PROSITE-ProRule" id="PRU00221"/>
    </source>
</evidence>
<dbReference type="SUPFAM" id="SSF50998">
    <property type="entry name" value="Quinoprotein alcohol dehydrogenase-like"/>
    <property type="match status" value="1"/>
</dbReference>
<keyword evidence="2" id="KW-0732">Signal</keyword>
<dbReference type="PROSITE" id="PS50082">
    <property type="entry name" value="WD_REPEATS_2"/>
    <property type="match status" value="3"/>
</dbReference>
<accession>A0A222GDQ8</accession>
<sequence>MNCNLTFLKAKLLFLLLLLTACQPLGQAPEQRWQHAVEGAYAANISNDAKFSVVSSIHHGISLWDLDNNALKYNWSQQQNSADNLVLVADIADNNSHAIIANRHDFSLWNIENGQSEGFWSITESTIRDVAVSNNGDYLLVGQSNGKVVHITIANGRRLEFLGHQEKINAVDMLPNGRIALSGSNDFVAYVWDTVSGQVIYRFNHPSRVTMVALDPKGRYAFTADSKKAANIWDLKTGKLISKLKYFNRQEVFSAVQFSPDGTQLLTGAPSRKVSIWDIATGERLTSWRVLPRDDIRPAGAVVYSVAFRDNNQVITESSSGYAELWQVNKQ</sequence>
<dbReference type="InterPro" id="IPR015943">
    <property type="entry name" value="WD40/YVTN_repeat-like_dom_sf"/>
</dbReference>
<name>A0A222GDQ8_9GAMM</name>
<keyword evidence="1" id="KW-0853">WD repeat</keyword>
<feature type="repeat" description="WD" evidence="1">
    <location>
        <begin position="161"/>
        <end position="202"/>
    </location>
</feature>
<dbReference type="PANTHER" id="PTHR19879:SF9">
    <property type="entry name" value="TRANSCRIPTION INITIATION FACTOR TFIID SUBUNIT 5"/>
    <property type="match status" value="1"/>
</dbReference>
<dbReference type="AlphaFoldDB" id="A0A222GDQ8"/>
<evidence type="ECO:0000313" key="3">
    <source>
        <dbReference type="EMBL" id="ASP49980.1"/>
    </source>
</evidence>
<dbReference type="PROSITE" id="PS50294">
    <property type="entry name" value="WD_REPEATS_REGION"/>
    <property type="match status" value="2"/>
</dbReference>